<dbReference type="InterPro" id="IPR023198">
    <property type="entry name" value="PGP-like_dom2"/>
</dbReference>
<name>A0A7H8QFN5_9BACL</name>
<dbReference type="Gene3D" id="3.40.50.1000">
    <property type="entry name" value="HAD superfamily/HAD-like"/>
    <property type="match status" value="1"/>
</dbReference>
<dbReference type="EMBL" id="CP051177">
    <property type="protein sequence ID" value="QKX52301.1"/>
    <property type="molecule type" value="Genomic_DNA"/>
</dbReference>
<dbReference type="Pfam" id="PF00702">
    <property type="entry name" value="Hydrolase"/>
    <property type="match status" value="1"/>
</dbReference>
<dbReference type="CDD" id="cd04305">
    <property type="entry name" value="HAD_Neu5Ac-Pase_like"/>
    <property type="match status" value="1"/>
</dbReference>
<dbReference type="SFLD" id="SFLDG01135">
    <property type="entry name" value="C1.5.6:_HAD__Beta-PGM__Phospha"/>
    <property type="match status" value="1"/>
</dbReference>
<dbReference type="Gene3D" id="1.10.150.240">
    <property type="entry name" value="Putative phosphatase, domain 2"/>
    <property type="match status" value="1"/>
</dbReference>
<dbReference type="PANTHER" id="PTHR47478">
    <property type="match status" value="1"/>
</dbReference>
<dbReference type="RefSeq" id="WP_176295023.1">
    <property type="nucleotide sequence ID" value="NZ_CP051177.1"/>
</dbReference>
<evidence type="ECO:0000313" key="2">
    <source>
        <dbReference type="Proteomes" id="UP000509222"/>
    </source>
</evidence>
<dbReference type="InterPro" id="IPR011951">
    <property type="entry name" value="HAD-SF_hydro_IA_YjjG/PynA"/>
</dbReference>
<dbReference type="GO" id="GO:0008253">
    <property type="term" value="F:5'-nucleotidase activity"/>
    <property type="evidence" value="ECO:0007669"/>
    <property type="project" value="InterPro"/>
</dbReference>
<evidence type="ECO:0000313" key="1">
    <source>
        <dbReference type="EMBL" id="QKX52301.1"/>
    </source>
</evidence>
<gene>
    <name evidence="1" type="ORF">HF394_17945</name>
</gene>
<dbReference type="PRINTS" id="PR00413">
    <property type="entry name" value="HADHALOGNASE"/>
</dbReference>
<dbReference type="NCBIfam" id="NF006976">
    <property type="entry name" value="PRK09449.1"/>
    <property type="match status" value="1"/>
</dbReference>
<organism evidence="1 2">
    <name type="scientific">Planococcus glaciei</name>
    <dbReference type="NCBI Taxonomy" id="459472"/>
    <lineage>
        <taxon>Bacteria</taxon>
        <taxon>Bacillati</taxon>
        <taxon>Bacillota</taxon>
        <taxon>Bacilli</taxon>
        <taxon>Bacillales</taxon>
        <taxon>Caryophanaceae</taxon>
        <taxon>Planococcus</taxon>
    </lineage>
</organism>
<reference evidence="2" key="1">
    <citation type="submission" date="2020-06" db="EMBL/GenBank/DDBJ databases">
        <title>Isolation of Planomicrobium glaciei.</title>
        <authorList>
            <person name="Malisova L."/>
            <person name="Safrankova R."/>
            <person name="Jakubu V."/>
            <person name="Spanelova P."/>
        </authorList>
    </citation>
    <scope>NUCLEOTIDE SEQUENCE [LARGE SCALE GENOMIC DNA]</scope>
    <source>
        <strain evidence="2">NRL-ATB46093</strain>
    </source>
</reference>
<sequence length="237" mass="26924">MKQYTTILFDIDDTLMDFRKSETAALHNTFMEHDLPTGFADYHGSYRKISQVLWQDLEHGKIAIRDLGIERFKRLFLEHQLDISAEAFSKLYLNFLGQESHLMPGADELLESLEGCTLAVITNGFGEVQKARIQNSTLSSRFEHVIISEETGYQKPHSGIFDYAFRQLGLSSKEGVLMVGDSVSSDIQGGHNYGIDTCWYNPFGKENPTAIRPTYEIRELLELREIVRGPKIALNSL</sequence>
<dbReference type="InterPro" id="IPR052550">
    <property type="entry name" value="Pyrimidine_5'-ntase_YjjG"/>
</dbReference>
<dbReference type="Proteomes" id="UP000509222">
    <property type="component" value="Chromosome"/>
</dbReference>
<dbReference type="NCBIfam" id="TIGR02254">
    <property type="entry name" value="YjjG_YfnB"/>
    <property type="match status" value="1"/>
</dbReference>
<dbReference type="SFLD" id="SFLDG01129">
    <property type="entry name" value="C1.5:_HAD__Beta-PGM__Phosphata"/>
    <property type="match status" value="1"/>
</dbReference>
<dbReference type="AlphaFoldDB" id="A0A7H8QFN5"/>
<keyword evidence="2" id="KW-1185">Reference proteome</keyword>
<dbReference type="PANTHER" id="PTHR47478:SF1">
    <property type="entry name" value="PYRIMIDINE 5'-NUCLEOTIDASE YJJG"/>
    <property type="match status" value="1"/>
</dbReference>
<dbReference type="InterPro" id="IPR006439">
    <property type="entry name" value="HAD-SF_hydro_IA"/>
</dbReference>
<dbReference type="NCBIfam" id="TIGR01509">
    <property type="entry name" value="HAD-SF-IA-v3"/>
    <property type="match status" value="1"/>
</dbReference>
<dbReference type="SUPFAM" id="SSF56784">
    <property type="entry name" value="HAD-like"/>
    <property type="match status" value="1"/>
</dbReference>
<protein>
    <submittedName>
        <fullName evidence="1">Noncanonical pyrimidine nucleotidase, YjjG family</fullName>
    </submittedName>
</protein>
<dbReference type="InterPro" id="IPR023214">
    <property type="entry name" value="HAD_sf"/>
</dbReference>
<accession>A0A7H8QFN5</accession>
<dbReference type="NCBIfam" id="TIGR01549">
    <property type="entry name" value="HAD-SF-IA-v1"/>
    <property type="match status" value="1"/>
</dbReference>
<dbReference type="SFLD" id="SFLDS00003">
    <property type="entry name" value="Haloacid_Dehalogenase"/>
    <property type="match status" value="1"/>
</dbReference>
<dbReference type="InterPro" id="IPR036412">
    <property type="entry name" value="HAD-like_sf"/>
</dbReference>
<proteinExistence type="predicted"/>